<name>A0AAV8VAV0_9CUCU</name>
<feature type="coiled-coil region" evidence="2">
    <location>
        <begin position="268"/>
        <end position="295"/>
    </location>
</feature>
<comment type="caution">
    <text evidence="4">The sequence shown here is derived from an EMBL/GenBank/DDBJ whole genome shotgun (WGS) entry which is preliminary data.</text>
</comment>
<evidence type="ECO:0000259" key="3">
    <source>
        <dbReference type="Pfam" id="PF21773"/>
    </source>
</evidence>
<dbReference type="PANTHER" id="PTHR21694">
    <property type="entry name" value="COILED-COIL DOMAIN-CONTAINING PROTEIN 63"/>
    <property type="match status" value="1"/>
</dbReference>
<proteinExistence type="predicted"/>
<evidence type="ECO:0000313" key="5">
    <source>
        <dbReference type="Proteomes" id="UP001159042"/>
    </source>
</evidence>
<dbReference type="InterPro" id="IPR051876">
    <property type="entry name" value="ODA-DC/CCD"/>
</dbReference>
<evidence type="ECO:0000313" key="4">
    <source>
        <dbReference type="EMBL" id="KAJ8911280.1"/>
    </source>
</evidence>
<gene>
    <name evidence="4" type="ORF">NQ315_015283</name>
</gene>
<protein>
    <recommendedName>
        <fullName evidence="3">ODAD1 central coiled coil region domain-containing protein</fullName>
    </recommendedName>
</protein>
<dbReference type="InterPro" id="IPR049258">
    <property type="entry name" value="ODAD1_CC"/>
</dbReference>
<organism evidence="4 5">
    <name type="scientific">Exocentrus adspersus</name>
    <dbReference type="NCBI Taxonomy" id="1586481"/>
    <lineage>
        <taxon>Eukaryota</taxon>
        <taxon>Metazoa</taxon>
        <taxon>Ecdysozoa</taxon>
        <taxon>Arthropoda</taxon>
        <taxon>Hexapoda</taxon>
        <taxon>Insecta</taxon>
        <taxon>Pterygota</taxon>
        <taxon>Neoptera</taxon>
        <taxon>Endopterygota</taxon>
        <taxon>Coleoptera</taxon>
        <taxon>Polyphaga</taxon>
        <taxon>Cucujiformia</taxon>
        <taxon>Chrysomeloidea</taxon>
        <taxon>Cerambycidae</taxon>
        <taxon>Lamiinae</taxon>
        <taxon>Acanthocinini</taxon>
        <taxon>Exocentrus</taxon>
    </lineage>
</organism>
<feature type="domain" description="ODAD1 central coiled coil region" evidence="3">
    <location>
        <begin position="145"/>
        <end position="422"/>
    </location>
</feature>
<dbReference type="EMBL" id="JANEYG010000203">
    <property type="protein sequence ID" value="KAJ8911280.1"/>
    <property type="molecule type" value="Genomic_DNA"/>
</dbReference>
<evidence type="ECO:0000256" key="2">
    <source>
        <dbReference type="SAM" id="Coils"/>
    </source>
</evidence>
<dbReference type="Proteomes" id="UP001159042">
    <property type="component" value="Unassembled WGS sequence"/>
</dbReference>
<feature type="coiled-coil region" evidence="2">
    <location>
        <begin position="108"/>
        <end position="159"/>
    </location>
</feature>
<reference evidence="4 5" key="1">
    <citation type="journal article" date="2023" name="Insect Mol. Biol.">
        <title>Genome sequencing provides insights into the evolution of gene families encoding plant cell wall-degrading enzymes in longhorned beetles.</title>
        <authorList>
            <person name="Shin N.R."/>
            <person name="Okamura Y."/>
            <person name="Kirsch R."/>
            <person name="Pauchet Y."/>
        </authorList>
    </citation>
    <scope>NUCLEOTIDE SEQUENCE [LARGE SCALE GENOMIC DNA]</scope>
    <source>
        <strain evidence="4">EAD_L_NR</strain>
    </source>
</reference>
<keyword evidence="5" id="KW-1185">Reference proteome</keyword>
<feature type="coiled-coil region" evidence="2">
    <location>
        <begin position="361"/>
        <end position="395"/>
    </location>
</feature>
<evidence type="ECO:0000256" key="1">
    <source>
        <dbReference type="ARBA" id="ARBA00023054"/>
    </source>
</evidence>
<accession>A0AAV8VAV0</accession>
<sequence length="553" mass="65568">MKKTVELTEEDKFDLALQAEQDVRRLERTYTILERNRAQFAFSGGKIAKQRKVLDIFRNEQRNILTDLHVATAGGRKFKDEKLFRQLKGLLREYDEYCSEIKKLKAFLNEIDGQIQIVKKSVMELQAEQITDYNYQQRVMKSENTLQTLENKLEMQTKKFCAISSENNKLREEINHLLIERMEFNKIWDTLISNLCRGKKFMLDLIEQATIAYDQREEWVSKLQSLRTKAHNDLLSHIQEMRELQRRRDHCVKLQEFLAVRGQKRIMKDLEEKQLKKRLENKQKMEAKLEKYLQIMIAIKEFTGQDLIQTIAHEFLVQEEENFAMFKYINHMNKDLEEMSDNLGCLHLEIEEQKAVHDAWRNQQNEKLEGVKNRFEEAKNETEEKKVELDKVEKKLAVIMKGIDQLFKLFRCNKDPLVQLLGHNDTINYYNVLLYLEILEQNIQKALVTVYQKEMGLLKKKKIRHDQLTIPEMTAAPVIEPIEKIAVTNPCPLCLEHELVNDVIDKLQFACDKKMTQEKLEKRKDLEGAQDKLHNVSACHLPKSREIIQKRYQ</sequence>
<keyword evidence="1 2" id="KW-0175">Coiled coil</keyword>
<dbReference type="AlphaFoldDB" id="A0AAV8VAV0"/>
<dbReference type="Pfam" id="PF21773">
    <property type="entry name" value="ODAD1_CC"/>
    <property type="match status" value="1"/>
</dbReference>
<dbReference type="PANTHER" id="PTHR21694:SF18">
    <property type="entry name" value="COILED-COIL DOMAIN-CONTAINING PROTEIN 63"/>
    <property type="match status" value="1"/>
</dbReference>